<dbReference type="EMBL" id="BK014822">
    <property type="protein sequence ID" value="DAD77255.1"/>
    <property type="molecule type" value="Genomic_DNA"/>
</dbReference>
<reference evidence="3" key="1">
    <citation type="journal article" date="2021" name="Proc. Natl. Acad. Sci. U.S.A.">
        <title>A Catalog of Tens of Thousands of Viruses from Human Metagenomes Reveals Hidden Associations with Chronic Diseases.</title>
        <authorList>
            <person name="Tisza M.J."/>
            <person name="Buck C.B."/>
        </authorList>
    </citation>
    <scope>NUCLEOTIDE SEQUENCE</scope>
    <source>
        <strain evidence="3">CtEQg15</strain>
    </source>
</reference>
<dbReference type="InterPro" id="IPR013324">
    <property type="entry name" value="RNA_pol_sigma_r3/r4-like"/>
</dbReference>
<dbReference type="SUPFAM" id="SSF88659">
    <property type="entry name" value="Sigma3 and sigma4 domains of RNA polymerase sigma factors"/>
    <property type="match status" value="1"/>
</dbReference>
<evidence type="ECO:0000256" key="1">
    <source>
        <dbReference type="ARBA" id="ARBA00023015"/>
    </source>
</evidence>
<name>A0A8S5M578_9CAUD</name>
<organism evidence="3">
    <name type="scientific">Siphoviridae sp. ctEQg15</name>
    <dbReference type="NCBI Taxonomy" id="2826205"/>
    <lineage>
        <taxon>Viruses</taxon>
        <taxon>Duplodnaviria</taxon>
        <taxon>Heunggongvirae</taxon>
        <taxon>Uroviricota</taxon>
        <taxon>Caudoviricetes</taxon>
    </lineage>
</organism>
<accession>A0A8S5M578</accession>
<dbReference type="Gene3D" id="1.10.10.2690">
    <property type="match status" value="1"/>
</dbReference>
<keyword evidence="1" id="KW-0805">Transcription regulation</keyword>
<sequence>MRRGWPDLPRSEWERLISEWILKDSYRDIMRRYLCDGWTQEKIAERAGLSLNGTKNIIKRCTDALSAHM</sequence>
<evidence type="ECO:0000313" key="3">
    <source>
        <dbReference type="EMBL" id="DAD77255.1"/>
    </source>
</evidence>
<keyword evidence="2" id="KW-0804">Transcription</keyword>
<protein>
    <submittedName>
        <fullName evidence="3">TrfB plasmid transcriptional repressor</fullName>
    </submittedName>
</protein>
<proteinExistence type="predicted"/>
<dbReference type="InterPro" id="IPR053721">
    <property type="entry name" value="Fimbrial_Adhesin_Reg"/>
</dbReference>
<evidence type="ECO:0000256" key="2">
    <source>
        <dbReference type="ARBA" id="ARBA00023163"/>
    </source>
</evidence>